<reference evidence="2 3" key="1">
    <citation type="submission" date="2016-01" db="EMBL/GenBank/DDBJ databases">
        <title>Biosynthesis of antibiotic leucinostatins and their inhibition on Phytophthora in bio-control Purpureocillium lilacinum.</title>
        <authorList>
            <person name="Wang G."/>
            <person name="Liu Z."/>
            <person name="Lin R."/>
            <person name="Li E."/>
            <person name="Mao Z."/>
            <person name="Ling J."/>
            <person name="Yin W."/>
            <person name="Xie B."/>
        </authorList>
    </citation>
    <scope>NUCLEOTIDE SEQUENCE [LARGE SCALE GENOMIC DNA]</scope>
    <source>
        <strain evidence="2">PLBJ-1</strain>
    </source>
</reference>
<evidence type="ECO:0000313" key="3">
    <source>
        <dbReference type="Proteomes" id="UP000078240"/>
    </source>
</evidence>
<dbReference type="SUPFAM" id="SSF48371">
    <property type="entry name" value="ARM repeat"/>
    <property type="match status" value="1"/>
</dbReference>
<protein>
    <submittedName>
        <fullName evidence="2">Armadillo-type fold domain-containing protein</fullName>
    </submittedName>
</protein>
<dbReference type="InterPro" id="IPR011989">
    <property type="entry name" value="ARM-like"/>
</dbReference>
<dbReference type="Gene3D" id="1.25.10.10">
    <property type="entry name" value="Leucine-rich Repeat Variant"/>
    <property type="match status" value="1"/>
</dbReference>
<feature type="region of interest" description="Disordered" evidence="1">
    <location>
        <begin position="509"/>
        <end position="529"/>
    </location>
</feature>
<evidence type="ECO:0000313" key="2">
    <source>
        <dbReference type="EMBL" id="OAQ78836.1"/>
    </source>
</evidence>
<dbReference type="Proteomes" id="UP000078240">
    <property type="component" value="Unassembled WGS sequence"/>
</dbReference>
<dbReference type="GO" id="GO:0005085">
    <property type="term" value="F:guanyl-nucleotide exchange factor activity"/>
    <property type="evidence" value="ECO:0007669"/>
    <property type="project" value="InterPro"/>
</dbReference>
<dbReference type="InterPro" id="IPR040144">
    <property type="entry name" value="RAP1GDS1"/>
</dbReference>
<accession>A0A179GLR9</accession>
<dbReference type="EMBL" id="LSBH01000005">
    <property type="protein sequence ID" value="OAQ78836.1"/>
    <property type="molecule type" value="Genomic_DNA"/>
</dbReference>
<evidence type="ECO:0000256" key="1">
    <source>
        <dbReference type="SAM" id="MobiDB-lite"/>
    </source>
</evidence>
<name>A0A179GLR9_PURLI</name>
<sequence>MTPEQLEILLQQYGSNVSQDDYDEASEPVGVREDRAARLAPVLRICQEAWASRSDELDLLAQKLGDGSRDVAWRVPLGQSGILDLFLEILAEDGLSQGLKVHSLRLIGNSCADTDENRGRLVADNRLNSVIRQLSDESLIPFTIPVLYNIMVDYEPAQKLGSQSQLSGKLIGLLSSPILSKYVAFVPYFCKILALLVSQEGEPAAADPATVVTLLKLANNPPFKEDADDFMALTGVAAAYLASEAFQSRIISDNQMGLFMDAFTHAHANIDPQQLEDQDTAAQVKQLRTALITTLADLSANDAFSKHYQLSSPISQILLSWIRGSTPLLQAAGCLALGNLARSDEVSLGLVQREQVHIPLIQLLSNSETTDSQLLHSALSFLKNLAIPAQNKPSLGDLLSPTCVPRIYSMDTLPQVQFAAVSLTRLLLVNCPQNVRRICTPLSADPASPNHERTSVSGIVSLFDRSDAEPTRLEASRAIAALCRVLHSATPLSDILPDWEEANFSMPDDAAAKAPSEGDQPSQFLRSDDEKRRGQFYQRHAIDKALAFLVTQQKWPTLRSEAWFVLALMSRSRDGAALIINLLLVFPSMNVLMETITGRKGQGDGADDTMQLQASPSAASVEPGLSALTAGLQLEPQQVDPKQQASMAKIDRENALILCTELLRNWEDALPPLRLSLLQDLIKEGTELVAADRAKA</sequence>
<dbReference type="PANTHER" id="PTHR10957">
    <property type="entry name" value="RAP1 GTPASE-GDP DISSOCIATION STIMULATOR 1"/>
    <property type="match status" value="1"/>
</dbReference>
<organism evidence="2 3">
    <name type="scientific">Purpureocillium lilacinum</name>
    <name type="common">Paecilomyces lilacinus</name>
    <dbReference type="NCBI Taxonomy" id="33203"/>
    <lineage>
        <taxon>Eukaryota</taxon>
        <taxon>Fungi</taxon>
        <taxon>Dikarya</taxon>
        <taxon>Ascomycota</taxon>
        <taxon>Pezizomycotina</taxon>
        <taxon>Sordariomycetes</taxon>
        <taxon>Hypocreomycetidae</taxon>
        <taxon>Hypocreales</taxon>
        <taxon>Ophiocordycipitaceae</taxon>
        <taxon>Purpureocillium</taxon>
    </lineage>
</organism>
<dbReference type="AlphaFoldDB" id="A0A179GLR9"/>
<dbReference type="InterPro" id="IPR016024">
    <property type="entry name" value="ARM-type_fold"/>
</dbReference>
<gene>
    <name evidence="2" type="ORF">VFPBJ_06957</name>
</gene>
<proteinExistence type="predicted"/>
<comment type="caution">
    <text evidence="2">The sequence shown here is derived from an EMBL/GenBank/DDBJ whole genome shotgun (WGS) entry which is preliminary data.</text>
</comment>